<evidence type="ECO:0000313" key="3">
    <source>
        <dbReference type="Proteomes" id="UP000483820"/>
    </source>
</evidence>
<organism evidence="2 3">
    <name type="scientific">Caenorhabditis remanei</name>
    <name type="common">Caenorhabditis vulgaris</name>
    <dbReference type="NCBI Taxonomy" id="31234"/>
    <lineage>
        <taxon>Eukaryota</taxon>
        <taxon>Metazoa</taxon>
        <taxon>Ecdysozoa</taxon>
        <taxon>Nematoda</taxon>
        <taxon>Chromadorea</taxon>
        <taxon>Rhabditida</taxon>
        <taxon>Rhabditina</taxon>
        <taxon>Rhabditomorpha</taxon>
        <taxon>Rhabditoidea</taxon>
        <taxon>Rhabditidae</taxon>
        <taxon>Peloderinae</taxon>
        <taxon>Caenorhabditis</taxon>
    </lineage>
</organism>
<dbReference type="EMBL" id="WUAV01000006">
    <property type="protein sequence ID" value="KAF1749569.1"/>
    <property type="molecule type" value="Genomic_DNA"/>
</dbReference>
<reference evidence="2 3" key="1">
    <citation type="submission" date="2019-12" db="EMBL/GenBank/DDBJ databases">
        <title>Chromosome-level assembly of the Caenorhabditis remanei genome.</title>
        <authorList>
            <person name="Teterina A.A."/>
            <person name="Willis J.H."/>
            <person name="Phillips P.C."/>
        </authorList>
    </citation>
    <scope>NUCLEOTIDE SEQUENCE [LARGE SCALE GENOMIC DNA]</scope>
    <source>
        <strain evidence="2 3">PX506</strain>
        <tissue evidence="2">Whole organism</tissue>
    </source>
</reference>
<dbReference type="GeneID" id="9813835"/>
<feature type="compositionally biased region" description="Acidic residues" evidence="1">
    <location>
        <begin position="21"/>
        <end position="43"/>
    </location>
</feature>
<name>A0A6A5G505_CAERE</name>
<feature type="region of interest" description="Disordered" evidence="1">
    <location>
        <begin position="21"/>
        <end position="52"/>
    </location>
</feature>
<sequence length="168" mass="20025">MDHLNHAQLQQGCSSFIEDECAESNDDDKKEEDDDDDDHESDETSTKRKSTNVMRNNENCLPYALNQCLMYKQYTLCRDLKNRKQYNDSLMKNDNERLYKTVHDGVKRLEELAGMKKTTNFNCSAVPSYGFHGELLHCRRSHQRRRYRRRMLVPMTHHQFSYFLLVFC</sequence>
<accession>A0A6A5G505</accession>
<evidence type="ECO:0000256" key="1">
    <source>
        <dbReference type="SAM" id="MobiDB-lite"/>
    </source>
</evidence>
<dbReference type="KEGG" id="crq:GCK72_026037"/>
<gene>
    <name evidence="2" type="ORF">GCK72_026037</name>
</gene>
<dbReference type="CTD" id="9813835"/>
<dbReference type="AlphaFoldDB" id="A0A6A5G505"/>
<evidence type="ECO:0000313" key="2">
    <source>
        <dbReference type="EMBL" id="KAF1749569.1"/>
    </source>
</evidence>
<comment type="caution">
    <text evidence="2">The sequence shown here is derived from an EMBL/GenBank/DDBJ whole genome shotgun (WGS) entry which is preliminary data.</text>
</comment>
<protein>
    <submittedName>
        <fullName evidence="2">Uncharacterized protein</fullName>
    </submittedName>
</protein>
<proteinExistence type="predicted"/>
<dbReference type="Proteomes" id="UP000483820">
    <property type="component" value="Chromosome X"/>
</dbReference>
<dbReference type="RefSeq" id="XP_053580188.1">
    <property type="nucleotide sequence ID" value="XM_053736622.1"/>
</dbReference>